<organism evidence="1 2">
    <name type="scientific">Lipomyces kononenkoae</name>
    <name type="common">Yeast</name>
    <dbReference type="NCBI Taxonomy" id="34357"/>
    <lineage>
        <taxon>Eukaryota</taxon>
        <taxon>Fungi</taxon>
        <taxon>Dikarya</taxon>
        <taxon>Ascomycota</taxon>
        <taxon>Saccharomycotina</taxon>
        <taxon>Lipomycetes</taxon>
        <taxon>Lipomycetales</taxon>
        <taxon>Lipomycetaceae</taxon>
        <taxon>Lipomyces</taxon>
    </lineage>
</organism>
<evidence type="ECO:0000313" key="1">
    <source>
        <dbReference type="EMBL" id="KAK9237730.1"/>
    </source>
</evidence>
<comment type="caution">
    <text evidence="1">The sequence shown here is derived from an EMBL/GenBank/DDBJ whole genome shotgun (WGS) entry which is preliminary data.</text>
</comment>
<dbReference type="Proteomes" id="UP001433508">
    <property type="component" value="Unassembled WGS sequence"/>
</dbReference>
<keyword evidence="2" id="KW-1185">Reference proteome</keyword>
<evidence type="ECO:0000313" key="2">
    <source>
        <dbReference type="Proteomes" id="UP001433508"/>
    </source>
</evidence>
<reference evidence="2" key="1">
    <citation type="journal article" date="2024" name="Front. Bioeng. Biotechnol.">
        <title>Genome-scale model development and genomic sequencing of the oleaginous clade Lipomyces.</title>
        <authorList>
            <person name="Czajka J.J."/>
            <person name="Han Y."/>
            <person name="Kim J."/>
            <person name="Mondo S.J."/>
            <person name="Hofstad B.A."/>
            <person name="Robles A."/>
            <person name="Haridas S."/>
            <person name="Riley R."/>
            <person name="LaButti K."/>
            <person name="Pangilinan J."/>
            <person name="Andreopoulos W."/>
            <person name="Lipzen A."/>
            <person name="Yan J."/>
            <person name="Wang M."/>
            <person name="Ng V."/>
            <person name="Grigoriev I.V."/>
            <person name="Spatafora J.W."/>
            <person name="Magnuson J.K."/>
            <person name="Baker S.E."/>
            <person name="Pomraning K.R."/>
        </authorList>
    </citation>
    <scope>NUCLEOTIDE SEQUENCE [LARGE SCALE GENOMIC DNA]</scope>
    <source>
        <strain evidence="2">CBS 7786</strain>
    </source>
</reference>
<proteinExistence type="predicted"/>
<dbReference type="EMBL" id="MU971365">
    <property type="protein sequence ID" value="KAK9237730.1"/>
    <property type="molecule type" value="Genomic_DNA"/>
</dbReference>
<name>A0ACC3T2B6_LIPKO</name>
<accession>A0ACC3T2B6</accession>
<gene>
    <name evidence="1" type="ORF">V1525DRAFT_442039</name>
</gene>
<sequence length="1541" mass="175737">MRLRDKWWGILTTHYISMNTAEYIISPEKVSLFDLRLFTGTIKQVAFPNVAGPASKKRRLDNDGVAEIDISGTTTRPVNINKGIEEHESQIVLFRNIIRVPLPSHQICKDDVNRYEALVSEILQSLVDSNSSSQTFRVPVKLQLDVNKGRLDIFGLVAKSPLLFSVSISGSPALIDDVQLFNEVKSTRKVVFDGSPLKVPHPVVCIQTSTGETLSTSRPKHHELVIDFGAALPSSASPSVAAAELTVYPIFGKLLKRAFPSLTQERIDYLLPNKQLAKLYNSGQSNAIPRPKVTPVQFYQAICDHKLPDAPPLIQHADLRTSLLDYQRRAVRWCLLKEGKVISQESNAIVDIDEESIEFPPWGWEENIESDQKYWIAPELGQVCRDEDRLRQDMLAVARSGAKALLAEEMGLGKSLETIALILLNQRPEREVGEPVLDLYSGNIVTKAKTTLIVTPWSIHRQWIEELKRHAPSLSVYVYLGGSVVKNRVTADVLAEYDVVLTTYSTISRELHYTQKLPERNMRQERKYELFRSPLIQLEFWRVVLDEVQLVENGVGNAAQVARTIPRFHAWGVSGTPVRNDLSDLAGLLQFLWLVPFIRGQQASIWDRVCTDPVSFCDLFSSFSMRHTKDMVKDSISLPPQRRIVLTIPFTTVEEHNYRHLFQEFLDDCGFSPDGAPAHSEWDPLEELPKMSRWLGRLRQTCCHAQIGAGNRRALGGGPLRTVNDVLEAMFENAQSLVLTDERTYWTSKIQRAQLLEQAKEQEPALELLSEVLEGVRKVLDACRNQLVEELEKQKEFRKRADRRAELAKAASKTDEEEETKREERLLLDQLEKEEEESLKSRALAARLRVRTFLELEHRCLFFIASIHFQKENKELEDKFYGLAEQARRELLQESESKAQKLMNSVISMAKKQEFVEIPEVESVDELEGALESRSTINKARTISAILNDQANLLDEWREKVISLLCQRLVDRDAEPDGEEYGQSLDAQEEGFSYQEAIRQTVADRNEAVNGVRNNLVEYDIGRADQLDKRTELAQKLLEERKKVKPPLYLGSLKLIYDELRRLTSQMAFDAQDANGVRQQRLELEYSIASKELEDLRQVISSQKKCIEQLDREVLFFRSVYNARIEYYKQLQQISDGVAEFVPKEPEKLPKLAIANEAKILSRIDKGYARLRYLEHLRSSILGNTGSIPESERMCVICQSPFEIGSLTVCGHQYCRECMLEWWKFHRSCPICKRHLKDRDVYNISYKPSEIRVKEEKSHMQYHSSSAARRIYSDMSEEVLNRIKSIDLVGSYGSKIDMILRHMIWLREHEPNVQVVLFSQWADFLYLLGMALFRHSIKYATLEKNMEDFKSNPEVMCFLLHAKSQSSGLTLINATHVILCEPLFNTALELQAISRVHRIGQSRPTTVWMYEISGTVEESILALTTKRRLALLQQSNIVSADGAFDQRPSITEAKLDISNSIELQKASGKMIAKRGEGEIVPQDELWDLFFGESSNLATNKGVELLDIALARRDGGEMDAVATEYRRHVAADAAERRATAIN</sequence>
<protein>
    <submittedName>
        <fullName evidence="1">SNF2 family N-terminal domain-containing protein</fullName>
    </submittedName>
</protein>